<feature type="domain" description="SWIM-type" evidence="2">
    <location>
        <begin position="116"/>
        <end position="157"/>
    </location>
</feature>
<dbReference type="PANTHER" id="PTHR28498:SF1">
    <property type="entry name" value="ZINC FINGER SWIM DOMAIN-CONTAINING PROTEIN 7"/>
    <property type="match status" value="1"/>
</dbReference>
<gene>
    <name evidence="3" type="ORF">TTHERM_00089210</name>
</gene>
<organism evidence="3 4">
    <name type="scientific">Tetrahymena thermophila (strain SB210)</name>
    <dbReference type="NCBI Taxonomy" id="312017"/>
    <lineage>
        <taxon>Eukaryota</taxon>
        <taxon>Sar</taxon>
        <taxon>Alveolata</taxon>
        <taxon>Ciliophora</taxon>
        <taxon>Intramacronucleata</taxon>
        <taxon>Oligohymenophorea</taxon>
        <taxon>Hymenostomatida</taxon>
        <taxon>Tetrahymenina</taxon>
        <taxon>Tetrahymenidae</taxon>
        <taxon>Tetrahymena</taxon>
    </lineage>
</organism>
<accession>Q236H4</accession>
<dbReference type="GO" id="GO:0097196">
    <property type="term" value="C:Shu complex"/>
    <property type="evidence" value="ECO:0007669"/>
    <property type="project" value="TreeGrafter"/>
</dbReference>
<keyword evidence="1" id="KW-0479">Metal-binding</keyword>
<sequence length="179" mass="20812">MINLRQIENKLSVNEFKIFKQQMELQTIDSLYMRLISLIKDLQNNPNNPEAIKQEKIALHQLFFIFGPQMRKALILLDQKDISKYQCEIMQQCIPLMSVYKINERSESLDKQNKAYLVFISENGAKYCNCEDYVNNIVSDSNNIICNHILAALLSEAYAEYKIIKVDLNQYLNLCAACC</sequence>
<dbReference type="InParanoid" id="Q236H4"/>
<dbReference type="PANTHER" id="PTHR28498">
    <property type="entry name" value="ZINC FINGER SWIM DOMAIN-CONTAINING PROTEIN 7"/>
    <property type="match status" value="1"/>
</dbReference>
<dbReference type="PROSITE" id="PS50966">
    <property type="entry name" value="ZF_SWIM"/>
    <property type="match status" value="1"/>
</dbReference>
<dbReference type="GO" id="GO:0000724">
    <property type="term" value="P:double-strand break repair via homologous recombination"/>
    <property type="evidence" value="ECO:0007669"/>
    <property type="project" value="TreeGrafter"/>
</dbReference>
<name>Q236H4_TETTS</name>
<evidence type="ECO:0000256" key="1">
    <source>
        <dbReference type="PROSITE-ProRule" id="PRU00325"/>
    </source>
</evidence>
<dbReference type="EMBL" id="GG662749">
    <property type="protein sequence ID" value="EAR92526.1"/>
    <property type="molecule type" value="Genomic_DNA"/>
</dbReference>
<dbReference type="InterPro" id="IPR007527">
    <property type="entry name" value="Znf_SWIM"/>
</dbReference>
<keyword evidence="4" id="KW-1185">Reference proteome</keyword>
<dbReference type="Proteomes" id="UP000009168">
    <property type="component" value="Unassembled WGS sequence"/>
</dbReference>
<dbReference type="HOGENOM" id="CLU_1506369_0_0_1"/>
<keyword evidence="1" id="KW-0862">Zinc</keyword>
<evidence type="ECO:0000313" key="4">
    <source>
        <dbReference type="Proteomes" id="UP000009168"/>
    </source>
</evidence>
<dbReference type="KEGG" id="tet:TTHERM_00089210"/>
<reference evidence="4" key="1">
    <citation type="journal article" date="2006" name="PLoS Biol.">
        <title>Macronuclear genome sequence of the ciliate Tetrahymena thermophila, a model eukaryote.</title>
        <authorList>
            <person name="Eisen J.A."/>
            <person name="Coyne R.S."/>
            <person name="Wu M."/>
            <person name="Wu D."/>
            <person name="Thiagarajan M."/>
            <person name="Wortman J.R."/>
            <person name="Badger J.H."/>
            <person name="Ren Q."/>
            <person name="Amedeo P."/>
            <person name="Jones K.M."/>
            <person name="Tallon L.J."/>
            <person name="Delcher A.L."/>
            <person name="Salzberg S.L."/>
            <person name="Silva J.C."/>
            <person name="Haas B.J."/>
            <person name="Majoros W.H."/>
            <person name="Farzad M."/>
            <person name="Carlton J.M."/>
            <person name="Smith R.K. Jr."/>
            <person name="Garg J."/>
            <person name="Pearlman R.E."/>
            <person name="Karrer K.M."/>
            <person name="Sun L."/>
            <person name="Manning G."/>
            <person name="Elde N.C."/>
            <person name="Turkewitz A.P."/>
            <person name="Asai D.J."/>
            <person name="Wilkes D.E."/>
            <person name="Wang Y."/>
            <person name="Cai H."/>
            <person name="Collins K."/>
            <person name="Stewart B.A."/>
            <person name="Lee S.R."/>
            <person name="Wilamowska K."/>
            <person name="Weinberg Z."/>
            <person name="Ruzzo W.L."/>
            <person name="Wloga D."/>
            <person name="Gaertig J."/>
            <person name="Frankel J."/>
            <person name="Tsao C.-C."/>
            <person name="Gorovsky M.A."/>
            <person name="Keeling P.J."/>
            <person name="Waller R.F."/>
            <person name="Patron N.J."/>
            <person name="Cherry J.M."/>
            <person name="Stover N.A."/>
            <person name="Krieger C.J."/>
            <person name="del Toro C."/>
            <person name="Ryder H.F."/>
            <person name="Williamson S.C."/>
            <person name="Barbeau R.A."/>
            <person name="Hamilton E.P."/>
            <person name="Orias E."/>
        </authorList>
    </citation>
    <scope>NUCLEOTIDE SEQUENCE [LARGE SCALE GENOMIC DNA]</scope>
    <source>
        <strain evidence="4">SB210</strain>
    </source>
</reference>
<evidence type="ECO:0000313" key="3">
    <source>
        <dbReference type="EMBL" id="EAR92526.1"/>
    </source>
</evidence>
<keyword evidence="1" id="KW-0863">Zinc-finger</keyword>
<dbReference type="GO" id="GO:0008270">
    <property type="term" value="F:zinc ion binding"/>
    <property type="evidence" value="ECO:0007669"/>
    <property type="project" value="UniProtKB-KW"/>
</dbReference>
<dbReference type="GeneID" id="7841703"/>
<proteinExistence type="predicted"/>
<protein>
    <submittedName>
        <fullName evidence="3">SWIM zinc finger protein</fullName>
    </submittedName>
</protein>
<dbReference type="RefSeq" id="XP_001012771.1">
    <property type="nucleotide sequence ID" value="XM_001012771.3"/>
</dbReference>
<evidence type="ECO:0000259" key="2">
    <source>
        <dbReference type="PROSITE" id="PS50966"/>
    </source>
</evidence>
<dbReference type="AlphaFoldDB" id="Q236H4"/>